<evidence type="ECO:0000256" key="3">
    <source>
        <dbReference type="ARBA" id="ARBA00022692"/>
    </source>
</evidence>
<dbReference type="EMBL" id="JAVREJ010000005">
    <property type="protein sequence ID" value="MDT0349910.1"/>
    <property type="molecule type" value="Genomic_DNA"/>
</dbReference>
<keyword evidence="3 7" id="KW-0812">Transmembrane</keyword>
<evidence type="ECO:0000313" key="9">
    <source>
        <dbReference type="EMBL" id="MDT0349910.1"/>
    </source>
</evidence>
<dbReference type="InterPro" id="IPR010432">
    <property type="entry name" value="RDD"/>
</dbReference>
<dbReference type="PANTHER" id="PTHR36115">
    <property type="entry name" value="PROLINE-RICH ANTIGEN HOMOLOG-RELATED"/>
    <property type="match status" value="1"/>
</dbReference>
<evidence type="ECO:0000256" key="1">
    <source>
        <dbReference type="ARBA" id="ARBA00004651"/>
    </source>
</evidence>
<evidence type="ECO:0000256" key="7">
    <source>
        <dbReference type="SAM" id="Phobius"/>
    </source>
</evidence>
<sequence length="156" mass="15881">MARWSESEIGSAASPGGGGGGGGYPGERFDLPATGTGSAAGFGRRLGALTIDWLLCYLIAGIFSGPDALASPNFSWLVMAVWFVLTAVAVAAFGITPGMAALGLRVASLRSTLVGVPRAVLRTALLALVLPALARDGDGRGWHDRAASTIVVRTRG</sequence>
<evidence type="ECO:0000256" key="4">
    <source>
        <dbReference type="ARBA" id="ARBA00022989"/>
    </source>
</evidence>
<feature type="transmembrane region" description="Helical" evidence="7">
    <location>
        <begin position="76"/>
        <end position="104"/>
    </location>
</feature>
<keyword evidence="2" id="KW-1003">Cell membrane</keyword>
<proteinExistence type="predicted"/>
<evidence type="ECO:0000259" key="8">
    <source>
        <dbReference type="Pfam" id="PF06271"/>
    </source>
</evidence>
<organism evidence="9 10">
    <name type="scientific">Pseudonocardia charpentierae</name>
    <dbReference type="NCBI Taxonomy" id="3075545"/>
    <lineage>
        <taxon>Bacteria</taxon>
        <taxon>Bacillati</taxon>
        <taxon>Actinomycetota</taxon>
        <taxon>Actinomycetes</taxon>
        <taxon>Pseudonocardiales</taxon>
        <taxon>Pseudonocardiaceae</taxon>
        <taxon>Pseudonocardia</taxon>
    </lineage>
</organism>
<evidence type="ECO:0000256" key="6">
    <source>
        <dbReference type="SAM" id="MobiDB-lite"/>
    </source>
</evidence>
<dbReference type="PIRSF" id="PIRSF021697">
    <property type="entry name" value="UCP021697"/>
    <property type="match status" value="1"/>
</dbReference>
<keyword evidence="4 7" id="KW-1133">Transmembrane helix</keyword>
<evidence type="ECO:0000256" key="2">
    <source>
        <dbReference type="ARBA" id="ARBA00022475"/>
    </source>
</evidence>
<gene>
    <name evidence="9" type="ORF">RM445_10290</name>
</gene>
<dbReference type="RefSeq" id="WP_311555939.1">
    <property type="nucleotide sequence ID" value="NZ_JAVREJ010000005.1"/>
</dbReference>
<dbReference type="InterPro" id="IPR016795">
    <property type="entry name" value="UCP021697"/>
</dbReference>
<dbReference type="Proteomes" id="UP001183202">
    <property type="component" value="Unassembled WGS sequence"/>
</dbReference>
<feature type="domain" description="RDD" evidence="8">
    <location>
        <begin position="40"/>
        <end position="147"/>
    </location>
</feature>
<feature type="transmembrane region" description="Helical" evidence="7">
    <location>
        <begin position="46"/>
        <end position="64"/>
    </location>
</feature>
<evidence type="ECO:0000313" key="10">
    <source>
        <dbReference type="Proteomes" id="UP001183202"/>
    </source>
</evidence>
<comment type="subcellular location">
    <subcellularLocation>
        <location evidence="1">Cell membrane</location>
        <topology evidence="1">Multi-pass membrane protein</topology>
    </subcellularLocation>
</comment>
<name>A0ABU2N7J2_9PSEU</name>
<accession>A0ABU2N7J2</accession>
<feature type="region of interest" description="Disordered" evidence="6">
    <location>
        <begin position="1"/>
        <end position="20"/>
    </location>
</feature>
<reference evidence="10" key="1">
    <citation type="submission" date="2023-07" db="EMBL/GenBank/DDBJ databases">
        <title>30 novel species of actinomycetes from the DSMZ collection.</title>
        <authorList>
            <person name="Nouioui I."/>
        </authorList>
    </citation>
    <scope>NUCLEOTIDE SEQUENCE [LARGE SCALE GENOMIC DNA]</scope>
    <source>
        <strain evidence="10">DSM 45834</strain>
    </source>
</reference>
<keyword evidence="10" id="KW-1185">Reference proteome</keyword>
<comment type="caution">
    <text evidence="9">The sequence shown here is derived from an EMBL/GenBank/DDBJ whole genome shotgun (WGS) entry which is preliminary data.</text>
</comment>
<dbReference type="Pfam" id="PF06271">
    <property type="entry name" value="RDD"/>
    <property type="match status" value="1"/>
</dbReference>
<dbReference type="InterPro" id="IPR051791">
    <property type="entry name" value="Pra-immunoreactive"/>
</dbReference>
<protein>
    <submittedName>
        <fullName evidence="9">RDD family protein</fullName>
    </submittedName>
</protein>
<evidence type="ECO:0000256" key="5">
    <source>
        <dbReference type="ARBA" id="ARBA00023136"/>
    </source>
</evidence>
<dbReference type="PANTHER" id="PTHR36115:SF6">
    <property type="entry name" value="PROLINE-RICH ANTIGEN HOMOLOG"/>
    <property type="match status" value="1"/>
</dbReference>
<keyword evidence="5 7" id="KW-0472">Membrane</keyword>